<feature type="domain" description="GH16" evidence="15">
    <location>
        <begin position="26"/>
        <end position="235"/>
    </location>
</feature>
<dbReference type="CDD" id="cd02183">
    <property type="entry name" value="GH16_fungal_CRH1_transglycosylase"/>
    <property type="match status" value="1"/>
</dbReference>
<sequence>MRFTNFLVASALAALASAQTFTTCDPTKKDCPNDPAMAATFNTDFKAGADKITGWKQTAGALKYTSEGAEFTIAKKGDSPTIQSESNLFFGTVEVTAKASVGQGIISSIVLESADLDEVDWEWIGVEQSTVQLNYFGKGNTTTYDRMIRANVASPMTTFHTYKLDWTAERIIFSIDGAAVRTLNYGDANGGKNFPQTPSNVRIGIWAGGDSDSPGTVEWAGGKTDYSKAPFTMVVSEVKITNASPGKEYKWTDRSGSYQSIEVVGKGDTDGAPQNSLTLGASASASGTGGGVGSGIDAPTQTGVAPASSQVAHSTGNCTEGTHAPTTTAAAQSTSAHTNGTAPCSCGVETVIITGYPPSSTAVPSTTAKASSTGVPSYPAVPVSSAVSSSVAVPSSSTVPSSVVVPPSSAQPSTTLVISTASPLKSSSVSVPPAVTVPASSAPPYPTTTGLVTDTHPAPSVSGHPTGGYPVNGTQPTSTLSQFTGGASYPTAVPLAGLAAAALLFI</sequence>
<dbReference type="GO" id="GO:0005975">
    <property type="term" value="P:carbohydrate metabolic process"/>
    <property type="evidence" value="ECO:0007669"/>
    <property type="project" value="InterPro"/>
</dbReference>
<keyword evidence="6 14" id="KW-0732">Signal</keyword>
<organism evidence="16 17">
    <name type="scientific">Lophiostoma macrostomum CBS 122681</name>
    <dbReference type="NCBI Taxonomy" id="1314788"/>
    <lineage>
        <taxon>Eukaryota</taxon>
        <taxon>Fungi</taxon>
        <taxon>Dikarya</taxon>
        <taxon>Ascomycota</taxon>
        <taxon>Pezizomycotina</taxon>
        <taxon>Dothideomycetes</taxon>
        <taxon>Pleosporomycetidae</taxon>
        <taxon>Pleosporales</taxon>
        <taxon>Lophiostomataceae</taxon>
        <taxon>Lophiostoma</taxon>
    </lineage>
</organism>
<dbReference type="EC" id="3.2.1.14" evidence="3"/>
<feature type="region of interest" description="Disordered" evidence="13">
    <location>
        <begin position="264"/>
        <end position="341"/>
    </location>
</feature>
<dbReference type="InterPro" id="IPR050546">
    <property type="entry name" value="Glycosyl_Hydrlase_16"/>
</dbReference>
<evidence type="ECO:0000256" key="14">
    <source>
        <dbReference type="SAM" id="SignalP"/>
    </source>
</evidence>
<dbReference type="InterPro" id="IPR013320">
    <property type="entry name" value="ConA-like_dom_sf"/>
</dbReference>
<keyword evidence="7 16" id="KW-0378">Hydrolase</keyword>
<dbReference type="Proteomes" id="UP000799324">
    <property type="component" value="Unassembled WGS sequence"/>
</dbReference>
<dbReference type="GO" id="GO:0016020">
    <property type="term" value="C:membrane"/>
    <property type="evidence" value="ECO:0007669"/>
    <property type="project" value="UniProtKB-SubCell"/>
</dbReference>
<dbReference type="AlphaFoldDB" id="A0A6A6TKH9"/>
<dbReference type="EMBL" id="MU004300">
    <property type="protein sequence ID" value="KAF2660370.1"/>
    <property type="molecule type" value="Genomic_DNA"/>
</dbReference>
<name>A0A6A6TKH9_9PLEO</name>
<evidence type="ECO:0000256" key="2">
    <source>
        <dbReference type="ARBA" id="ARBA00004370"/>
    </source>
</evidence>
<evidence type="ECO:0000256" key="4">
    <source>
        <dbReference type="ARBA" id="ARBA00022676"/>
    </source>
</evidence>
<feature type="signal peptide" evidence="14">
    <location>
        <begin position="1"/>
        <end position="18"/>
    </location>
</feature>
<keyword evidence="4" id="KW-0328">Glycosyltransferase</keyword>
<dbReference type="GO" id="GO:0031505">
    <property type="term" value="P:fungal-type cell wall organization"/>
    <property type="evidence" value="ECO:0007669"/>
    <property type="project" value="TreeGrafter"/>
</dbReference>
<keyword evidence="11" id="KW-0961">Cell wall biogenesis/degradation</keyword>
<evidence type="ECO:0000256" key="10">
    <source>
        <dbReference type="ARBA" id="ARBA00023295"/>
    </source>
</evidence>
<feature type="compositionally biased region" description="Low complexity" evidence="13">
    <location>
        <begin position="322"/>
        <end position="338"/>
    </location>
</feature>
<dbReference type="GO" id="GO:0008843">
    <property type="term" value="F:endochitinase activity"/>
    <property type="evidence" value="ECO:0007669"/>
    <property type="project" value="UniProtKB-EC"/>
</dbReference>
<feature type="chain" id="PRO_5025499062" description="chitinase" evidence="14">
    <location>
        <begin position="19"/>
        <end position="506"/>
    </location>
</feature>
<protein>
    <recommendedName>
        <fullName evidence="3">chitinase</fullName>
        <ecNumber evidence="3">3.2.1.14</ecNumber>
    </recommendedName>
</protein>
<feature type="compositionally biased region" description="Polar residues" evidence="13">
    <location>
        <begin position="299"/>
        <end position="320"/>
    </location>
</feature>
<evidence type="ECO:0000256" key="8">
    <source>
        <dbReference type="ARBA" id="ARBA00023136"/>
    </source>
</evidence>
<evidence type="ECO:0000256" key="6">
    <source>
        <dbReference type="ARBA" id="ARBA00022729"/>
    </source>
</evidence>
<evidence type="ECO:0000256" key="1">
    <source>
        <dbReference type="ARBA" id="ARBA00000822"/>
    </source>
</evidence>
<evidence type="ECO:0000259" key="15">
    <source>
        <dbReference type="PROSITE" id="PS51762"/>
    </source>
</evidence>
<evidence type="ECO:0000256" key="7">
    <source>
        <dbReference type="ARBA" id="ARBA00022801"/>
    </source>
</evidence>
<keyword evidence="9" id="KW-0325">Glycoprotein</keyword>
<comment type="subcellular location">
    <subcellularLocation>
        <location evidence="2">Membrane</location>
    </subcellularLocation>
</comment>
<feature type="compositionally biased region" description="Low complexity" evidence="13">
    <location>
        <begin position="276"/>
        <end position="286"/>
    </location>
</feature>
<dbReference type="GO" id="GO:0016757">
    <property type="term" value="F:glycosyltransferase activity"/>
    <property type="evidence" value="ECO:0007669"/>
    <property type="project" value="UniProtKB-KW"/>
</dbReference>
<keyword evidence="17" id="KW-1185">Reference proteome</keyword>
<evidence type="ECO:0000256" key="13">
    <source>
        <dbReference type="SAM" id="MobiDB-lite"/>
    </source>
</evidence>
<dbReference type="PANTHER" id="PTHR10963:SF27">
    <property type="entry name" value="GLYCOSIDASE-RELATED"/>
    <property type="match status" value="1"/>
</dbReference>
<dbReference type="InterPro" id="IPR000757">
    <property type="entry name" value="Beta-glucanase-like"/>
</dbReference>
<keyword evidence="5" id="KW-0808">Transferase</keyword>
<evidence type="ECO:0000256" key="12">
    <source>
        <dbReference type="ARBA" id="ARBA00038074"/>
    </source>
</evidence>
<dbReference type="Pfam" id="PF00722">
    <property type="entry name" value="Glyco_hydro_16"/>
    <property type="match status" value="1"/>
</dbReference>
<evidence type="ECO:0000256" key="11">
    <source>
        <dbReference type="ARBA" id="ARBA00023316"/>
    </source>
</evidence>
<evidence type="ECO:0000313" key="17">
    <source>
        <dbReference type="Proteomes" id="UP000799324"/>
    </source>
</evidence>
<keyword evidence="8" id="KW-0472">Membrane</keyword>
<dbReference type="Gene3D" id="2.60.120.200">
    <property type="match status" value="1"/>
</dbReference>
<evidence type="ECO:0000256" key="3">
    <source>
        <dbReference type="ARBA" id="ARBA00012729"/>
    </source>
</evidence>
<dbReference type="OrthoDB" id="4781at2759"/>
<dbReference type="GO" id="GO:0009277">
    <property type="term" value="C:fungal-type cell wall"/>
    <property type="evidence" value="ECO:0007669"/>
    <property type="project" value="TreeGrafter"/>
</dbReference>
<comment type="similarity">
    <text evidence="12">Belongs to the glycosyl hydrolase 16 family. CRH1 subfamily.</text>
</comment>
<dbReference type="PROSITE" id="PS51762">
    <property type="entry name" value="GH16_2"/>
    <property type="match status" value="1"/>
</dbReference>
<keyword evidence="10" id="KW-0326">Glycosidase</keyword>
<proteinExistence type="inferred from homology"/>
<reference evidence="16" key="1">
    <citation type="journal article" date="2020" name="Stud. Mycol.">
        <title>101 Dothideomycetes genomes: a test case for predicting lifestyles and emergence of pathogens.</title>
        <authorList>
            <person name="Haridas S."/>
            <person name="Albert R."/>
            <person name="Binder M."/>
            <person name="Bloem J."/>
            <person name="Labutti K."/>
            <person name="Salamov A."/>
            <person name="Andreopoulos B."/>
            <person name="Baker S."/>
            <person name="Barry K."/>
            <person name="Bills G."/>
            <person name="Bluhm B."/>
            <person name="Cannon C."/>
            <person name="Castanera R."/>
            <person name="Culley D."/>
            <person name="Daum C."/>
            <person name="Ezra D."/>
            <person name="Gonzalez J."/>
            <person name="Henrissat B."/>
            <person name="Kuo A."/>
            <person name="Liang C."/>
            <person name="Lipzen A."/>
            <person name="Lutzoni F."/>
            <person name="Magnuson J."/>
            <person name="Mondo S."/>
            <person name="Nolan M."/>
            <person name="Ohm R."/>
            <person name="Pangilinan J."/>
            <person name="Park H.-J."/>
            <person name="Ramirez L."/>
            <person name="Alfaro M."/>
            <person name="Sun H."/>
            <person name="Tritt A."/>
            <person name="Yoshinaga Y."/>
            <person name="Zwiers L.-H."/>
            <person name="Turgeon B."/>
            <person name="Goodwin S."/>
            <person name="Spatafora J."/>
            <person name="Crous P."/>
            <person name="Grigoriev I."/>
        </authorList>
    </citation>
    <scope>NUCLEOTIDE SEQUENCE</scope>
    <source>
        <strain evidence="16">CBS 122681</strain>
    </source>
</reference>
<comment type="catalytic activity">
    <reaction evidence="1">
        <text>Random endo-hydrolysis of N-acetyl-beta-D-glucosaminide (1-&gt;4)-beta-linkages in chitin and chitodextrins.</text>
        <dbReference type="EC" id="3.2.1.14"/>
    </reaction>
</comment>
<dbReference type="SUPFAM" id="SSF49899">
    <property type="entry name" value="Concanavalin A-like lectins/glucanases"/>
    <property type="match status" value="1"/>
</dbReference>
<evidence type="ECO:0000313" key="16">
    <source>
        <dbReference type="EMBL" id="KAF2660370.1"/>
    </source>
</evidence>
<gene>
    <name evidence="16" type="ORF">K491DRAFT_701720</name>
</gene>
<evidence type="ECO:0000256" key="5">
    <source>
        <dbReference type="ARBA" id="ARBA00022679"/>
    </source>
</evidence>
<evidence type="ECO:0000256" key="9">
    <source>
        <dbReference type="ARBA" id="ARBA00023180"/>
    </source>
</evidence>
<dbReference type="PANTHER" id="PTHR10963">
    <property type="entry name" value="GLYCOSYL HYDROLASE-RELATED"/>
    <property type="match status" value="1"/>
</dbReference>
<accession>A0A6A6TKH9</accession>